<organism evidence="1 2">
    <name type="scientific">Portunus trituberculatus</name>
    <name type="common">Swimming crab</name>
    <name type="synonym">Neptunus trituberculatus</name>
    <dbReference type="NCBI Taxonomy" id="210409"/>
    <lineage>
        <taxon>Eukaryota</taxon>
        <taxon>Metazoa</taxon>
        <taxon>Ecdysozoa</taxon>
        <taxon>Arthropoda</taxon>
        <taxon>Crustacea</taxon>
        <taxon>Multicrustacea</taxon>
        <taxon>Malacostraca</taxon>
        <taxon>Eumalacostraca</taxon>
        <taxon>Eucarida</taxon>
        <taxon>Decapoda</taxon>
        <taxon>Pleocyemata</taxon>
        <taxon>Brachyura</taxon>
        <taxon>Eubrachyura</taxon>
        <taxon>Portunoidea</taxon>
        <taxon>Portunidae</taxon>
        <taxon>Portuninae</taxon>
        <taxon>Portunus</taxon>
    </lineage>
</organism>
<protein>
    <submittedName>
        <fullName evidence="1">Uncharacterized protein</fullName>
    </submittedName>
</protein>
<evidence type="ECO:0000313" key="1">
    <source>
        <dbReference type="EMBL" id="MPC19594.1"/>
    </source>
</evidence>
<dbReference type="Proteomes" id="UP000324222">
    <property type="component" value="Unassembled WGS sequence"/>
</dbReference>
<gene>
    <name evidence="1" type="ORF">E2C01_012512</name>
</gene>
<reference evidence="1 2" key="1">
    <citation type="submission" date="2019-05" db="EMBL/GenBank/DDBJ databases">
        <title>Another draft genome of Portunus trituberculatus and its Hox gene families provides insights of decapod evolution.</title>
        <authorList>
            <person name="Jeong J.-H."/>
            <person name="Song I."/>
            <person name="Kim S."/>
            <person name="Choi T."/>
            <person name="Kim D."/>
            <person name="Ryu S."/>
            <person name="Kim W."/>
        </authorList>
    </citation>
    <scope>NUCLEOTIDE SEQUENCE [LARGE SCALE GENOMIC DNA]</scope>
    <source>
        <tissue evidence="1">Muscle</tissue>
    </source>
</reference>
<dbReference type="EMBL" id="VSRR010000784">
    <property type="protein sequence ID" value="MPC19594.1"/>
    <property type="molecule type" value="Genomic_DNA"/>
</dbReference>
<accession>A0A5B7DEB5</accession>
<keyword evidence="2" id="KW-1185">Reference proteome</keyword>
<evidence type="ECO:0000313" key="2">
    <source>
        <dbReference type="Proteomes" id="UP000324222"/>
    </source>
</evidence>
<proteinExistence type="predicted"/>
<comment type="caution">
    <text evidence="1">The sequence shown here is derived from an EMBL/GenBank/DDBJ whole genome shotgun (WGS) entry which is preliminary data.</text>
</comment>
<sequence length="66" mass="6957">MSDWSQPSGATAALQQTTLGWQCLVGSIQSSKASMKTQATGGSAGLAIIESLMPHYPQLRHAPWDA</sequence>
<name>A0A5B7DEB5_PORTR</name>
<dbReference type="AlphaFoldDB" id="A0A5B7DEB5"/>